<dbReference type="InterPro" id="IPR038765">
    <property type="entry name" value="Papain-like_cys_pep_sf"/>
</dbReference>
<feature type="region of interest" description="Disordered" evidence="1">
    <location>
        <begin position="105"/>
        <end position="128"/>
    </location>
</feature>
<feature type="region of interest" description="Disordered" evidence="1">
    <location>
        <begin position="21"/>
        <end position="74"/>
    </location>
</feature>
<dbReference type="EMBL" id="JBHLUH010000021">
    <property type="protein sequence ID" value="MFC0528821.1"/>
    <property type="molecule type" value="Genomic_DNA"/>
</dbReference>
<feature type="compositionally biased region" description="Polar residues" evidence="1">
    <location>
        <begin position="105"/>
        <end position="124"/>
    </location>
</feature>
<name>A0ABV6M278_9ACTN</name>
<evidence type="ECO:0000313" key="3">
    <source>
        <dbReference type="EMBL" id="MFC0528821.1"/>
    </source>
</evidence>
<comment type="caution">
    <text evidence="3">The sequence shown here is derived from an EMBL/GenBank/DDBJ whole genome shotgun (WGS) entry which is preliminary data.</text>
</comment>
<dbReference type="RefSeq" id="WP_377250902.1">
    <property type="nucleotide sequence ID" value="NZ_JBHLUH010000021.1"/>
</dbReference>
<dbReference type="Proteomes" id="UP001589867">
    <property type="component" value="Unassembled WGS sequence"/>
</dbReference>
<evidence type="ECO:0000259" key="2">
    <source>
        <dbReference type="Pfam" id="PF13529"/>
    </source>
</evidence>
<dbReference type="Gene3D" id="3.90.70.10">
    <property type="entry name" value="Cysteine proteinases"/>
    <property type="match status" value="1"/>
</dbReference>
<dbReference type="SUPFAM" id="SSF54001">
    <property type="entry name" value="Cysteine proteinases"/>
    <property type="match status" value="1"/>
</dbReference>
<evidence type="ECO:0000256" key="1">
    <source>
        <dbReference type="SAM" id="MobiDB-lite"/>
    </source>
</evidence>
<feature type="compositionally biased region" description="Basic and acidic residues" evidence="1">
    <location>
        <begin position="39"/>
        <end position="73"/>
    </location>
</feature>
<evidence type="ECO:0000313" key="4">
    <source>
        <dbReference type="Proteomes" id="UP001589867"/>
    </source>
</evidence>
<keyword evidence="4" id="KW-1185">Reference proteome</keyword>
<accession>A0ABV6M278</accession>
<dbReference type="InterPro" id="IPR039564">
    <property type="entry name" value="Peptidase_C39-like"/>
</dbReference>
<sequence length="242" mass="25601">MFAAGLALTAGMVGGPHAIQAMNDPAPPAPTATVVADVGADKPADTKQSTNKDDVKKHDVKDAKKDDAKKDAPKAAQVDFGYQEQSTYYFCAPAATRIALSAQGHTPSQTDLAKSLGTTENGTDSAHETTRVLNQVNGKDFYTTKSIPGSAATPKEMDQLQADVVRALSHGYPVVANIKGTTTDVDGKAHSYEGGHYLTVVGYSDEGRYVRIADPFDPSNGGTYWMSTISLANWIAERGYSA</sequence>
<gene>
    <name evidence="3" type="ORF">ACFFIA_14245</name>
</gene>
<protein>
    <submittedName>
        <fullName evidence="3">C39 family peptidase</fullName>
    </submittedName>
</protein>
<dbReference type="Pfam" id="PF13529">
    <property type="entry name" value="Peptidase_C39_2"/>
    <property type="match status" value="1"/>
</dbReference>
<proteinExistence type="predicted"/>
<organism evidence="3 4">
    <name type="scientific">Phytohabitans kaempferiae</name>
    <dbReference type="NCBI Taxonomy" id="1620943"/>
    <lineage>
        <taxon>Bacteria</taxon>
        <taxon>Bacillati</taxon>
        <taxon>Actinomycetota</taxon>
        <taxon>Actinomycetes</taxon>
        <taxon>Micromonosporales</taxon>
        <taxon>Micromonosporaceae</taxon>
    </lineage>
</organism>
<reference evidence="3 4" key="1">
    <citation type="submission" date="2024-09" db="EMBL/GenBank/DDBJ databases">
        <authorList>
            <person name="Sun Q."/>
            <person name="Mori K."/>
        </authorList>
    </citation>
    <scope>NUCLEOTIDE SEQUENCE [LARGE SCALE GENOMIC DNA]</scope>
    <source>
        <strain evidence="3 4">TBRC 3947</strain>
    </source>
</reference>
<feature type="domain" description="Peptidase C39-like" evidence="2">
    <location>
        <begin position="80"/>
        <end position="215"/>
    </location>
</feature>